<protein>
    <submittedName>
        <fullName evidence="1">Uncharacterized protein</fullName>
    </submittedName>
</protein>
<sequence length="116" mass="12927">MLCEIYVLGSFRPSIVMKMVYYHVLLSFGSSCEVSGQYCRVFSQKGYSAPVSAGSGSDGPVRHIHGQSFSLSLKLENAKNSCMKVEDDLVAYSLSFKVDFNHKMLLTKDLEQDDID</sequence>
<name>A0A6L2L5F3_TANCI</name>
<evidence type="ECO:0000313" key="1">
    <source>
        <dbReference type="EMBL" id="GEU55942.1"/>
    </source>
</evidence>
<proteinExistence type="predicted"/>
<dbReference type="EMBL" id="BKCJ010003578">
    <property type="protein sequence ID" value="GEU55942.1"/>
    <property type="molecule type" value="Genomic_DNA"/>
</dbReference>
<accession>A0A6L2L5F3</accession>
<reference evidence="1" key="1">
    <citation type="journal article" date="2019" name="Sci. Rep.">
        <title>Draft genome of Tanacetum cinerariifolium, the natural source of mosquito coil.</title>
        <authorList>
            <person name="Yamashiro T."/>
            <person name="Shiraishi A."/>
            <person name="Satake H."/>
            <person name="Nakayama K."/>
        </authorList>
    </citation>
    <scope>NUCLEOTIDE SEQUENCE</scope>
</reference>
<comment type="caution">
    <text evidence="1">The sequence shown here is derived from an EMBL/GenBank/DDBJ whole genome shotgun (WGS) entry which is preliminary data.</text>
</comment>
<dbReference type="AlphaFoldDB" id="A0A6L2L5F3"/>
<organism evidence="1">
    <name type="scientific">Tanacetum cinerariifolium</name>
    <name type="common">Dalmatian daisy</name>
    <name type="synonym">Chrysanthemum cinerariifolium</name>
    <dbReference type="NCBI Taxonomy" id="118510"/>
    <lineage>
        <taxon>Eukaryota</taxon>
        <taxon>Viridiplantae</taxon>
        <taxon>Streptophyta</taxon>
        <taxon>Embryophyta</taxon>
        <taxon>Tracheophyta</taxon>
        <taxon>Spermatophyta</taxon>
        <taxon>Magnoliopsida</taxon>
        <taxon>eudicotyledons</taxon>
        <taxon>Gunneridae</taxon>
        <taxon>Pentapetalae</taxon>
        <taxon>asterids</taxon>
        <taxon>campanulids</taxon>
        <taxon>Asterales</taxon>
        <taxon>Asteraceae</taxon>
        <taxon>Asteroideae</taxon>
        <taxon>Anthemideae</taxon>
        <taxon>Anthemidinae</taxon>
        <taxon>Tanacetum</taxon>
    </lineage>
</organism>
<gene>
    <name evidence="1" type="ORF">Tci_027920</name>
</gene>